<sequence>MNISSNFLTISVLSVVSPTSMPLFTCISCRVVFANSELQKAHYRTDWHRYNLKRKVADLPPVTAVDFQHRVLERKAQISEAGKSQGSYCKLCCKHFGSTKAYGNHVLSKKHQEKELKETQSLVQKENEKNTEKGIYEENIKELSNKASKLEIINEGASSSSGGLGMKYCVPSTKSNLKKPADPVAQASTSADDEDSDCESEGSWESVEGEAIPIEACLFCPVVSKSLEKNMQHMTQAHRFFIPDAEYLVDVEGLIAYLGEKVGEGNMCLWCNDRGKTFYSIRSAQQHMTDKNHCKILHEGDALLEYSDFYDYRPSYPDYKETGDDGDDDDEEVNIEELASDGYELVLPSGATIGHRSLQVYYKQNLPPRKYTQTGKLLPRLLAQYKSLGWTGISGPAAQKKAKDVAYVQHLRSRQHLKLSIKANKLQKHFRPQVVF</sequence>
<comment type="similarity">
    <text evidence="7">Belongs to the REI1 family.</text>
</comment>
<keyword evidence="5" id="KW-0677">Repeat</keyword>
<dbReference type="PROSITE" id="PS00028">
    <property type="entry name" value="ZINC_FINGER_C2H2_1"/>
    <property type="match status" value="1"/>
</dbReference>
<evidence type="ECO:0000256" key="8">
    <source>
        <dbReference type="SAM" id="Coils"/>
    </source>
</evidence>
<dbReference type="SMART" id="SM00451">
    <property type="entry name" value="ZnF_U1"/>
    <property type="match status" value="2"/>
</dbReference>
<dbReference type="EMBL" id="OX597822">
    <property type="protein sequence ID" value="CAI9727719.1"/>
    <property type="molecule type" value="Genomic_DNA"/>
</dbReference>
<evidence type="ECO:0000256" key="7">
    <source>
        <dbReference type="ARBA" id="ARBA00034126"/>
    </source>
</evidence>
<comment type="subcellular location">
    <subcellularLocation>
        <location evidence="1">Cytoplasm</location>
    </subcellularLocation>
</comment>
<feature type="coiled-coil region" evidence="8">
    <location>
        <begin position="109"/>
        <end position="153"/>
    </location>
</feature>
<dbReference type="Gene3D" id="3.30.160.60">
    <property type="entry name" value="Classic Zinc Finger"/>
    <property type="match status" value="1"/>
</dbReference>
<dbReference type="GO" id="GO:0042273">
    <property type="term" value="P:ribosomal large subunit biogenesis"/>
    <property type="evidence" value="ECO:0007669"/>
    <property type="project" value="UniProtKB-ARBA"/>
</dbReference>
<evidence type="ECO:0000259" key="10">
    <source>
        <dbReference type="PROSITE" id="PS00028"/>
    </source>
</evidence>
<dbReference type="InterPro" id="IPR003604">
    <property type="entry name" value="Matrin/U1-like-C_Znf_C2H2"/>
</dbReference>
<keyword evidence="3" id="KW-0690">Ribosome biogenesis</keyword>
<evidence type="ECO:0000256" key="3">
    <source>
        <dbReference type="ARBA" id="ARBA00022517"/>
    </source>
</evidence>
<dbReference type="GO" id="GO:0030687">
    <property type="term" value="C:preribosome, large subunit precursor"/>
    <property type="evidence" value="ECO:0007669"/>
    <property type="project" value="TreeGrafter"/>
</dbReference>
<dbReference type="PANTHER" id="PTHR13182">
    <property type="entry name" value="ZINC FINGER PROTEIN 622"/>
    <property type="match status" value="1"/>
</dbReference>
<evidence type="ECO:0000256" key="1">
    <source>
        <dbReference type="ARBA" id="ARBA00004496"/>
    </source>
</evidence>
<dbReference type="PANTHER" id="PTHR13182:SF8">
    <property type="entry name" value="CYTOPLASMIC 60S SUBUNIT BIOGENESIS FACTOR ZNF622"/>
    <property type="match status" value="1"/>
</dbReference>
<keyword evidence="8" id="KW-0175">Coiled coil</keyword>
<evidence type="ECO:0000313" key="12">
    <source>
        <dbReference type="Proteomes" id="UP001162480"/>
    </source>
</evidence>
<dbReference type="InterPro" id="IPR040025">
    <property type="entry name" value="Znf622/Rei1/Reh1"/>
</dbReference>
<evidence type="ECO:0000256" key="4">
    <source>
        <dbReference type="ARBA" id="ARBA00022723"/>
    </source>
</evidence>
<keyword evidence="4" id="KW-0479">Metal-binding</keyword>
<gene>
    <name evidence="11" type="ORF">OCTVUL_1B023921</name>
</gene>
<protein>
    <submittedName>
        <fullName evidence="11">Zinc finger protein 622</fullName>
    </submittedName>
</protein>
<dbReference type="GO" id="GO:0005737">
    <property type="term" value="C:cytoplasm"/>
    <property type="evidence" value="ECO:0007669"/>
    <property type="project" value="UniProtKB-SubCell"/>
</dbReference>
<reference evidence="11" key="1">
    <citation type="submission" date="2023-08" db="EMBL/GenBank/DDBJ databases">
        <authorList>
            <person name="Alioto T."/>
            <person name="Alioto T."/>
            <person name="Gomez Garrido J."/>
        </authorList>
    </citation>
    <scope>NUCLEOTIDE SEQUENCE</scope>
</reference>
<evidence type="ECO:0000256" key="6">
    <source>
        <dbReference type="ARBA" id="ARBA00022833"/>
    </source>
</evidence>
<evidence type="ECO:0000256" key="9">
    <source>
        <dbReference type="SAM" id="MobiDB-lite"/>
    </source>
</evidence>
<dbReference type="InterPro" id="IPR013087">
    <property type="entry name" value="Znf_C2H2_type"/>
</dbReference>
<evidence type="ECO:0000313" key="11">
    <source>
        <dbReference type="EMBL" id="CAI9727719.1"/>
    </source>
</evidence>
<dbReference type="AlphaFoldDB" id="A0AA36B512"/>
<dbReference type="SUPFAM" id="SSF57667">
    <property type="entry name" value="beta-beta-alpha zinc fingers"/>
    <property type="match status" value="2"/>
</dbReference>
<keyword evidence="2" id="KW-0963">Cytoplasm</keyword>
<evidence type="ECO:0000256" key="5">
    <source>
        <dbReference type="ARBA" id="ARBA00022737"/>
    </source>
</evidence>
<keyword evidence="12" id="KW-1185">Reference proteome</keyword>
<keyword evidence="6" id="KW-0862">Zinc</keyword>
<feature type="compositionally biased region" description="Acidic residues" evidence="9">
    <location>
        <begin position="191"/>
        <end position="201"/>
    </location>
</feature>
<organism evidence="11 12">
    <name type="scientific">Octopus vulgaris</name>
    <name type="common">Common octopus</name>
    <dbReference type="NCBI Taxonomy" id="6645"/>
    <lineage>
        <taxon>Eukaryota</taxon>
        <taxon>Metazoa</taxon>
        <taxon>Spiralia</taxon>
        <taxon>Lophotrochozoa</taxon>
        <taxon>Mollusca</taxon>
        <taxon>Cephalopoda</taxon>
        <taxon>Coleoidea</taxon>
        <taxon>Octopodiformes</taxon>
        <taxon>Octopoda</taxon>
        <taxon>Incirrata</taxon>
        <taxon>Octopodidae</taxon>
        <taxon>Octopus</taxon>
    </lineage>
</organism>
<feature type="domain" description="C2H2-type" evidence="10">
    <location>
        <begin position="26"/>
        <end position="48"/>
    </location>
</feature>
<dbReference type="GO" id="GO:0008270">
    <property type="term" value="F:zinc ion binding"/>
    <property type="evidence" value="ECO:0007669"/>
    <property type="project" value="InterPro"/>
</dbReference>
<dbReference type="GO" id="GO:0003676">
    <property type="term" value="F:nucleic acid binding"/>
    <property type="evidence" value="ECO:0007669"/>
    <property type="project" value="InterPro"/>
</dbReference>
<proteinExistence type="inferred from homology"/>
<dbReference type="InterPro" id="IPR036236">
    <property type="entry name" value="Znf_C2H2_sf"/>
</dbReference>
<evidence type="ECO:0000256" key="2">
    <source>
        <dbReference type="ARBA" id="ARBA00022490"/>
    </source>
</evidence>
<dbReference type="Proteomes" id="UP001162480">
    <property type="component" value="Chromosome 9"/>
</dbReference>
<dbReference type="SMART" id="SM00355">
    <property type="entry name" value="ZnF_C2H2"/>
    <property type="match status" value="4"/>
</dbReference>
<name>A0AA36B512_OCTVU</name>
<dbReference type="Pfam" id="PF12756">
    <property type="entry name" value="zf-C2H2_2"/>
    <property type="match status" value="1"/>
</dbReference>
<accession>A0AA36B512</accession>
<dbReference type="InterPro" id="IPR041661">
    <property type="entry name" value="ZN622/Rei1/Reh1_Znf-C2H2"/>
</dbReference>
<feature type="region of interest" description="Disordered" evidence="9">
    <location>
        <begin position="175"/>
        <end position="201"/>
    </location>
</feature>